<keyword evidence="1" id="KW-1133">Transmembrane helix</keyword>
<evidence type="ECO:0000313" key="3">
    <source>
        <dbReference type="Proteomes" id="UP000240760"/>
    </source>
</evidence>
<proteinExistence type="predicted"/>
<reference evidence="2 3" key="1">
    <citation type="submission" date="2016-07" db="EMBL/GenBank/DDBJ databases">
        <title>Multiple horizontal gene transfer events from other fungi enriched the ability of initially mycotrophic Trichoderma (Ascomycota) to feed on dead plant biomass.</title>
        <authorList>
            <consortium name="DOE Joint Genome Institute"/>
            <person name="Aerts A."/>
            <person name="Atanasova L."/>
            <person name="Chenthamara K."/>
            <person name="Zhang J."/>
            <person name="Grujic M."/>
            <person name="Henrissat B."/>
            <person name="Kuo A."/>
            <person name="Salamov A."/>
            <person name="Lipzen A."/>
            <person name="Labutti K."/>
            <person name="Barry K."/>
            <person name="Miao Y."/>
            <person name="Rahimi M.J."/>
            <person name="Shen Q."/>
            <person name="Grigoriev I.V."/>
            <person name="Kubicek C.P."/>
            <person name="Druzhinina I.S."/>
        </authorList>
    </citation>
    <scope>NUCLEOTIDE SEQUENCE [LARGE SCALE GENOMIC DNA]</scope>
    <source>
        <strain evidence="2 3">ATCC 18648</strain>
    </source>
</reference>
<sequence>MMLKEWRLLCTGSSRRVKSDCQLPSIVTGRAAICLPRIVTPLPFRSLHLRFFFLTYVFYFIFFFRLIELRPEPGTNESANFLRPDDRGTCRIRAWGLQRDKPGAAQSRFRIGPWAIVRRCAARSAFLAIESWQVKKKKKKVRWRFSSPIVFVGCVIACMLPGARSFQ</sequence>
<evidence type="ECO:0000256" key="1">
    <source>
        <dbReference type="SAM" id="Phobius"/>
    </source>
</evidence>
<dbReference type="EMBL" id="KZ679131">
    <property type="protein sequence ID" value="PTB76730.1"/>
    <property type="molecule type" value="Genomic_DNA"/>
</dbReference>
<gene>
    <name evidence="2" type="ORF">M440DRAFT_1233364</name>
</gene>
<feature type="transmembrane region" description="Helical" evidence="1">
    <location>
        <begin position="145"/>
        <end position="163"/>
    </location>
</feature>
<keyword evidence="1" id="KW-0472">Membrane</keyword>
<protein>
    <submittedName>
        <fullName evidence="2">Uncharacterized protein</fullName>
    </submittedName>
</protein>
<keyword evidence="1" id="KW-0812">Transmembrane</keyword>
<dbReference type="Proteomes" id="UP000240760">
    <property type="component" value="Unassembled WGS sequence"/>
</dbReference>
<feature type="transmembrane region" description="Helical" evidence="1">
    <location>
        <begin position="47"/>
        <end position="67"/>
    </location>
</feature>
<evidence type="ECO:0000313" key="2">
    <source>
        <dbReference type="EMBL" id="PTB76730.1"/>
    </source>
</evidence>
<dbReference type="AlphaFoldDB" id="A0A2T4C590"/>
<keyword evidence="3" id="KW-1185">Reference proteome</keyword>
<accession>A0A2T4C590</accession>
<name>A0A2T4C590_TRILO</name>
<organism evidence="2 3">
    <name type="scientific">Trichoderma longibrachiatum ATCC 18648</name>
    <dbReference type="NCBI Taxonomy" id="983965"/>
    <lineage>
        <taxon>Eukaryota</taxon>
        <taxon>Fungi</taxon>
        <taxon>Dikarya</taxon>
        <taxon>Ascomycota</taxon>
        <taxon>Pezizomycotina</taxon>
        <taxon>Sordariomycetes</taxon>
        <taxon>Hypocreomycetidae</taxon>
        <taxon>Hypocreales</taxon>
        <taxon>Hypocreaceae</taxon>
        <taxon>Trichoderma</taxon>
    </lineage>
</organism>